<evidence type="ECO:0000256" key="2">
    <source>
        <dbReference type="ARBA" id="ARBA00022448"/>
    </source>
</evidence>
<name>A0A1H3I815_9FIRM</name>
<gene>
    <name evidence="9" type="ORF">SAMN05192546_10126</name>
</gene>
<evidence type="ECO:0000256" key="3">
    <source>
        <dbReference type="ARBA" id="ARBA00022475"/>
    </source>
</evidence>
<keyword evidence="2 7" id="KW-0813">Transport</keyword>
<sequence>MKPHKTVRQRILKIGFYFILMIIFIYLLFPFYWAINSSLKTEAQLQMTPATMVPRDPATGEISPTLQNYRVVFDNQQFIRGIVNSTIIAFSTTALALVAGSFAAFALGKLRFRGKKPTLYLILAMTMFPQVTVLAGLYAVIRALSLPALISLILSYMIFTLPFTTWVLTSFFRGLPVALLESAQVDGATPFQTFYKIMLPLTAPALVTTGLLAFIAAWNEYLFALTFTSIEPTARTVPVAIAYFTGAVARQEPFGEIMAAAVLVTVPIVILVLVFQRRIVAGLTAGAVKG</sequence>
<evidence type="ECO:0000256" key="6">
    <source>
        <dbReference type="ARBA" id="ARBA00023136"/>
    </source>
</evidence>
<dbReference type="CDD" id="cd06261">
    <property type="entry name" value="TM_PBP2"/>
    <property type="match status" value="1"/>
</dbReference>
<dbReference type="InterPro" id="IPR000515">
    <property type="entry name" value="MetI-like"/>
</dbReference>
<proteinExistence type="inferred from homology"/>
<dbReference type="Gene3D" id="1.10.3720.10">
    <property type="entry name" value="MetI-like"/>
    <property type="match status" value="1"/>
</dbReference>
<keyword evidence="6 7" id="KW-0472">Membrane</keyword>
<dbReference type="RefSeq" id="WP_093309663.1">
    <property type="nucleotide sequence ID" value="NZ_FNPV01000001.1"/>
</dbReference>
<dbReference type="GO" id="GO:0005886">
    <property type="term" value="C:plasma membrane"/>
    <property type="evidence" value="ECO:0007669"/>
    <property type="project" value="UniProtKB-SubCell"/>
</dbReference>
<keyword evidence="5 7" id="KW-1133">Transmembrane helix</keyword>
<dbReference type="InterPro" id="IPR050901">
    <property type="entry name" value="BP-dep_ABC_trans_perm"/>
</dbReference>
<feature type="transmembrane region" description="Helical" evidence="7">
    <location>
        <begin position="12"/>
        <end position="35"/>
    </location>
</feature>
<dbReference type="Proteomes" id="UP000199230">
    <property type="component" value="Unassembled WGS sequence"/>
</dbReference>
<evidence type="ECO:0000313" key="9">
    <source>
        <dbReference type="EMBL" id="SDY23084.1"/>
    </source>
</evidence>
<keyword evidence="3" id="KW-1003">Cell membrane</keyword>
<evidence type="ECO:0000259" key="8">
    <source>
        <dbReference type="PROSITE" id="PS50928"/>
    </source>
</evidence>
<dbReference type="PROSITE" id="PS50928">
    <property type="entry name" value="ABC_TM1"/>
    <property type="match status" value="1"/>
</dbReference>
<feature type="domain" description="ABC transmembrane type-1" evidence="8">
    <location>
        <begin position="82"/>
        <end position="275"/>
    </location>
</feature>
<feature type="transmembrane region" description="Helical" evidence="7">
    <location>
        <begin position="119"/>
        <end position="141"/>
    </location>
</feature>
<dbReference type="STRING" id="159292.SAMN05192546_10126"/>
<keyword evidence="10" id="KW-1185">Reference proteome</keyword>
<dbReference type="AlphaFoldDB" id="A0A1H3I815"/>
<evidence type="ECO:0000256" key="5">
    <source>
        <dbReference type="ARBA" id="ARBA00022989"/>
    </source>
</evidence>
<evidence type="ECO:0000256" key="4">
    <source>
        <dbReference type="ARBA" id="ARBA00022692"/>
    </source>
</evidence>
<dbReference type="SUPFAM" id="SSF161098">
    <property type="entry name" value="MetI-like"/>
    <property type="match status" value="1"/>
</dbReference>
<organism evidence="9 10">
    <name type="scientific">Tindallia californiensis</name>
    <dbReference type="NCBI Taxonomy" id="159292"/>
    <lineage>
        <taxon>Bacteria</taxon>
        <taxon>Bacillati</taxon>
        <taxon>Bacillota</taxon>
        <taxon>Clostridia</taxon>
        <taxon>Peptostreptococcales</taxon>
        <taxon>Tindalliaceae</taxon>
        <taxon>Tindallia</taxon>
    </lineage>
</organism>
<protein>
    <submittedName>
        <fullName evidence="9">Trehalose/maltose transport system permease protein</fullName>
    </submittedName>
</protein>
<dbReference type="EMBL" id="FNPV01000001">
    <property type="protein sequence ID" value="SDY23084.1"/>
    <property type="molecule type" value="Genomic_DNA"/>
</dbReference>
<evidence type="ECO:0000256" key="1">
    <source>
        <dbReference type="ARBA" id="ARBA00004651"/>
    </source>
</evidence>
<feature type="transmembrane region" description="Helical" evidence="7">
    <location>
        <begin position="87"/>
        <end position="107"/>
    </location>
</feature>
<feature type="transmembrane region" description="Helical" evidence="7">
    <location>
        <begin position="257"/>
        <end position="275"/>
    </location>
</feature>
<keyword evidence="4 7" id="KW-0812">Transmembrane</keyword>
<evidence type="ECO:0000313" key="10">
    <source>
        <dbReference type="Proteomes" id="UP000199230"/>
    </source>
</evidence>
<reference evidence="9 10" key="1">
    <citation type="submission" date="2016-10" db="EMBL/GenBank/DDBJ databases">
        <authorList>
            <person name="de Groot N.N."/>
        </authorList>
    </citation>
    <scope>NUCLEOTIDE SEQUENCE [LARGE SCALE GENOMIC DNA]</scope>
    <source>
        <strain evidence="9 10">APO</strain>
    </source>
</reference>
<accession>A0A1H3I815</accession>
<dbReference type="Pfam" id="PF00528">
    <property type="entry name" value="BPD_transp_1"/>
    <property type="match status" value="1"/>
</dbReference>
<dbReference type="InterPro" id="IPR035906">
    <property type="entry name" value="MetI-like_sf"/>
</dbReference>
<comment type="similarity">
    <text evidence="7">Belongs to the binding-protein-dependent transport system permease family.</text>
</comment>
<dbReference type="OrthoDB" id="9794684at2"/>
<dbReference type="GO" id="GO:0055085">
    <property type="term" value="P:transmembrane transport"/>
    <property type="evidence" value="ECO:0007669"/>
    <property type="project" value="InterPro"/>
</dbReference>
<dbReference type="PANTHER" id="PTHR32243:SF18">
    <property type="entry name" value="INNER MEMBRANE ABC TRANSPORTER PERMEASE PROTEIN YCJP"/>
    <property type="match status" value="1"/>
</dbReference>
<comment type="subcellular location">
    <subcellularLocation>
        <location evidence="1 7">Cell membrane</location>
        <topology evidence="1 7">Multi-pass membrane protein</topology>
    </subcellularLocation>
</comment>
<feature type="transmembrane region" description="Helical" evidence="7">
    <location>
        <begin position="147"/>
        <end position="172"/>
    </location>
</feature>
<dbReference type="PANTHER" id="PTHR32243">
    <property type="entry name" value="MALTOSE TRANSPORT SYSTEM PERMEASE-RELATED"/>
    <property type="match status" value="1"/>
</dbReference>
<feature type="transmembrane region" description="Helical" evidence="7">
    <location>
        <begin position="193"/>
        <end position="218"/>
    </location>
</feature>
<evidence type="ECO:0000256" key="7">
    <source>
        <dbReference type="RuleBase" id="RU363032"/>
    </source>
</evidence>